<sequence>MAVSDAVRRSGSALLRALAVGGLATAAWLACAGLASAGEDHPDEIATTLDAVNVALGEQQSATADPLLADPLASDPLLADLPASDLLGLPTFDHSAFAADCRPFDGPLDGRLDRPLAVNERPFEAALEVGLPSLLDAPSTDDSRAPHSDPYSTPYSDPNADAPYADPYEDDEYTHPGFTSGSSNYSHSGSVSNTMPAPLYEAKVAAKAAARAAASAPPVALPPPTAAPAPTAVRATALAGLDLLPVSASPVSQTTSNADVVWEVPNPSAPAPTPNQAPAPSAPTASSSSSADSGGGHRGGLIASFSSQSDPKPLAAWSTERWDGGRSPGSVPGLPSTSPD</sequence>
<feature type="compositionally biased region" description="Low complexity" evidence="1">
    <location>
        <begin position="180"/>
        <end position="191"/>
    </location>
</feature>
<feature type="region of interest" description="Disordered" evidence="1">
    <location>
        <begin position="134"/>
        <end position="191"/>
    </location>
</feature>
<dbReference type="GO" id="GO:0016746">
    <property type="term" value="F:acyltransferase activity"/>
    <property type="evidence" value="ECO:0007669"/>
    <property type="project" value="UniProtKB-KW"/>
</dbReference>
<keyword evidence="3" id="KW-0808">Transferase</keyword>
<keyword evidence="2" id="KW-0732">Signal</keyword>
<feature type="compositionally biased region" description="Low complexity" evidence="1">
    <location>
        <begin position="282"/>
        <end position="291"/>
    </location>
</feature>
<feature type="region of interest" description="Disordered" evidence="1">
    <location>
        <begin position="262"/>
        <end position="340"/>
    </location>
</feature>
<dbReference type="Proteomes" id="UP000552097">
    <property type="component" value="Unassembled WGS sequence"/>
</dbReference>
<evidence type="ECO:0000313" key="4">
    <source>
        <dbReference type="Proteomes" id="UP000552097"/>
    </source>
</evidence>
<feature type="signal peptide" evidence="2">
    <location>
        <begin position="1"/>
        <end position="37"/>
    </location>
</feature>
<evidence type="ECO:0000313" key="3">
    <source>
        <dbReference type="EMBL" id="MBB5806400.1"/>
    </source>
</evidence>
<keyword evidence="3" id="KW-0012">Acyltransferase</keyword>
<gene>
    <name evidence="3" type="ORF">F4560_006168</name>
</gene>
<keyword evidence="4" id="KW-1185">Reference proteome</keyword>
<protein>
    <submittedName>
        <fullName evidence="3">Pyruvate/2-oxoglutarate dehydrogenase complex dihydrolipoamide acyltransferase (E2) component</fullName>
    </submittedName>
</protein>
<name>A0A7W9HQ92_9PSEU</name>
<feature type="chain" id="PRO_5031482047" evidence="2">
    <location>
        <begin position="38"/>
        <end position="340"/>
    </location>
</feature>
<keyword evidence="3" id="KW-0670">Pyruvate</keyword>
<dbReference type="EMBL" id="JACHMO010000001">
    <property type="protein sequence ID" value="MBB5806400.1"/>
    <property type="molecule type" value="Genomic_DNA"/>
</dbReference>
<comment type="caution">
    <text evidence="3">The sequence shown here is derived from an EMBL/GenBank/DDBJ whole genome shotgun (WGS) entry which is preliminary data.</text>
</comment>
<feature type="compositionally biased region" description="Pro residues" evidence="1">
    <location>
        <begin position="267"/>
        <end position="281"/>
    </location>
</feature>
<organism evidence="3 4">
    <name type="scientific">Saccharothrix ecbatanensis</name>
    <dbReference type="NCBI Taxonomy" id="1105145"/>
    <lineage>
        <taxon>Bacteria</taxon>
        <taxon>Bacillati</taxon>
        <taxon>Actinomycetota</taxon>
        <taxon>Actinomycetes</taxon>
        <taxon>Pseudonocardiales</taxon>
        <taxon>Pseudonocardiaceae</taxon>
        <taxon>Saccharothrix</taxon>
    </lineage>
</organism>
<dbReference type="AlphaFoldDB" id="A0A7W9HQ92"/>
<evidence type="ECO:0000256" key="1">
    <source>
        <dbReference type="SAM" id="MobiDB-lite"/>
    </source>
</evidence>
<dbReference type="RefSeq" id="WP_184925923.1">
    <property type="nucleotide sequence ID" value="NZ_JACHMO010000001.1"/>
</dbReference>
<reference evidence="3 4" key="1">
    <citation type="submission" date="2020-08" db="EMBL/GenBank/DDBJ databases">
        <title>Sequencing the genomes of 1000 actinobacteria strains.</title>
        <authorList>
            <person name="Klenk H.-P."/>
        </authorList>
    </citation>
    <scope>NUCLEOTIDE SEQUENCE [LARGE SCALE GENOMIC DNA]</scope>
    <source>
        <strain evidence="3 4">DSM 45486</strain>
    </source>
</reference>
<accession>A0A7W9HQ92</accession>
<evidence type="ECO:0000256" key="2">
    <source>
        <dbReference type="SAM" id="SignalP"/>
    </source>
</evidence>
<proteinExistence type="predicted"/>
<feature type="compositionally biased region" description="Low complexity" evidence="1">
    <location>
        <begin position="157"/>
        <end position="166"/>
    </location>
</feature>